<evidence type="ECO:0000256" key="3">
    <source>
        <dbReference type="ARBA" id="ARBA00023027"/>
    </source>
</evidence>
<dbReference type="Proteomes" id="UP000248021">
    <property type="component" value="Unassembled WGS sequence"/>
</dbReference>
<dbReference type="EMBL" id="QJJK01000002">
    <property type="protein sequence ID" value="PXW63493.1"/>
    <property type="molecule type" value="Genomic_DNA"/>
</dbReference>
<accession>A0A2V3UDV3</accession>
<reference evidence="5 6" key="1">
    <citation type="submission" date="2018-05" db="EMBL/GenBank/DDBJ databases">
        <title>Genomic Encyclopedia of Type Strains, Phase IV (KMG-IV): sequencing the most valuable type-strain genomes for metagenomic binning, comparative biology and taxonomic classification.</title>
        <authorList>
            <person name="Goeker M."/>
        </authorList>
    </citation>
    <scope>NUCLEOTIDE SEQUENCE [LARGE SCALE GENOMIC DNA]</scope>
    <source>
        <strain evidence="5 6">DSM 6462</strain>
    </source>
</reference>
<dbReference type="InterPro" id="IPR001509">
    <property type="entry name" value="Epimerase_deHydtase"/>
</dbReference>
<keyword evidence="3" id="KW-0520">NAD</keyword>
<keyword evidence="2" id="KW-0560">Oxidoreductase</keyword>
<evidence type="ECO:0000256" key="2">
    <source>
        <dbReference type="ARBA" id="ARBA00023002"/>
    </source>
</evidence>
<name>A0A2V3UDV3_9HYPH</name>
<evidence type="ECO:0000259" key="4">
    <source>
        <dbReference type="Pfam" id="PF01370"/>
    </source>
</evidence>
<comment type="similarity">
    <text evidence="1">Belongs to the NAD(P)-dependent epimerase/dehydratase family.</text>
</comment>
<dbReference type="PANTHER" id="PTHR43103">
    <property type="entry name" value="NUCLEOSIDE-DIPHOSPHATE-SUGAR EPIMERASE"/>
    <property type="match status" value="1"/>
</dbReference>
<evidence type="ECO:0000313" key="5">
    <source>
        <dbReference type="EMBL" id="PXW63493.1"/>
    </source>
</evidence>
<dbReference type="Pfam" id="PF01370">
    <property type="entry name" value="Epimerase"/>
    <property type="match status" value="1"/>
</dbReference>
<dbReference type="SUPFAM" id="SSF51735">
    <property type="entry name" value="NAD(P)-binding Rossmann-fold domains"/>
    <property type="match status" value="1"/>
</dbReference>
<gene>
    <name evidence="5" type="ORF">C7450_102409</name>
</gene>
<dbReference type="InterPro" id="IPR036291">
    <property type="entry name" value="NAD(P)-bd_dom_sf"/>
</dbReference>
<dbReference type="AlphaFoldDB" id="A0A2V3UDV3"/>
<feature type="domain" description="NAD-dependent epimerase/dehydratase" evidence="4">
    <location>
        <begin position="8"/>
        <end position="231"/>
    </location>
</feature>
<evidence type="ECO:0000313" key="6">
    <source>
        <dbReference type="Proteomes" id="UP000248021"/>
    </source>
</evidence>
<dbReference type="Gene3D" id="3.40.50.720">
    <property type="entry name" value="NAD(P)-binding Rossmann-like Domain"/>
    <property type="match status" value="1"/>
</dbReference>
<evidence type="ECO:0000256" key="1">
    <source>
        <dbReference type="ARBA" id="ARBA00007637"/>
    </source>
</evidence>
<dbReference type="PANTHER" id="PTHR43103:SF5">
    <property type="entry name" value="4-EPIMERASE, PUTATIVE (AFU_ORTHOLOGUE AFUA_7G00360)-RELATED"/>
    <property type="match status" value="1"/>
</dbReference>
<dbReference type="GO" id="GO:0016491">
    <property type="term" value="F:oxidoreductase activity"/>
    <property type="evidence" value="ECO:0007669"/>
    <property type="project" value="UniProtKB-KW"/>
</dbReference>
<protein>
    <submittedName>
        <fullName evidence="5">Nucleoside-diphosphate-sugar epimerase</fullName>
    </submittedName>
</protein>
<keyword evidence="6" id="KW-1185">Reference proteome</keyword>
<comment type="caution">
    <text evidence="5">The sequence shown here is derived from an EMBL/GenBank/DDBJ whole genome shotgun (WGS) entry which is preliminary data.</text>
</comment>
<organism evidence="5 6">
    <name type="scientific">Chelatococcus asaccharovorans</name>
    <dbReference type="NCBI Taxonomy" id="28210"/>
    <lineage>
        <taxon>Bacteria</taxon>
        <taxon>Pseudomonadati</taxon>
        <taxon>Pseudomonadota</taxon>
        <taxon>Alphaproteobacteria</taxon>
        <taxon>Hyphomicrobiales</taxon>
        <taxon>Chelatococcaceae</taxon>
        <taxon>Chelatococcus</taxon>
    </lineage>
</organism>
<proteinExistence type="inferred from homology"/>
<dbReference type="RefSeq" id="WP_110373631.1">
    <property type="nucleotide sequence ID" value="NZ_JAHBRY010000002.1"/>
</dbReference>
<dbReference type="OrthoDB" id="9771073at2"/>
<sequence length="293" mass="31602">MTAKIRSVLVTGAAGLLGRAVVSTLNSAGHRVTALDRVDAPVPDGVRPVVDDLSDRERLEHLLTGIDGVIHCAAYAIPQAAREDIVFTGNVTATTNILLAAEASGISHFVYASSQSALGLAYAPEIIPPDRLPVDETHPCRPREGYALSKHVGEQICAMVAGRSSVAVTALRFPVIWAAERFAEHTAKRLGDPAQAAKSQWAYVDLRDAARACRLAIDHEGQRGFTLYNIAAPWPFAMAEAEAKLAIAYGTIPMRAGWHPGQAVFTPERARQDLGFLAEWRWTPEGIERIAPE</sequence>